<feature type="domain" description="SANT" evidence="7">
    <location>
        <begin position="12"/>
        <end position="68"/>
    </location>
</feature>
<dbReference type="EMBL" id="JAVXUO010000483">
    <property type="protein sequence ID" value="KAK2991699.1"/>
    <property type="molecule type" value="Genomic_DNA"/>
</dbReference>
<evidence type="ECO:0000256" key="2">
    <source>
        <dbReference type="ARBA" id="ARBA00023015"/>
    </source>
</evidence>
<dbReference type="CDD" id="cd00167">
    <property type="entry name" value="SANT"/>
    <property type="match status" value="1"/>
</dbReference>
<accession>A0AA88RKQ1</accession>
<feature type="region of interest" description="Disordered" evidence="5">
    <location>
        <begin position="1"/>
        <end position="33"/>
    </location>
</feature>
<name>A0AA88RKQ1_9ASTE</name>
<keyword evidence="4" id="KW-0539">Nucleus</keyword>
<feature type="compositionally biased region" description="Low complexity" evidence="5">
    <location>
        <begin position="1"/>
        <end position="16"/>
    </location>
</feature>
<dbReference type="GO" id="GO:0003700">
    <property type="term" value="F:DNA-binding transcription factor activity"/>
    <property type="evidence" value="ECO:0007669"/>
    <property type="project" value="InterPro"/>
</dbReference>
<protein>
    <submittedName>
        <fullName evidence="8">Uncharacterized protein</fullName>
    </submittedName>
</protein>
<keyword evidence="9" id="KW-1185">Reference proteome</keyword>
<evidence type="ECO:0000259" key="7">
    <source>
        <dbReference type="PROSITE" id="PS51293"/>
    </source>
</evidence>
<comment type="subcellular location">
    <subcellularLocation>
        <location evidence="1">Nucleus</location>
    </subcellularLocation>
</comment>
<evidence type="ECO:0000256" key="3">
    <source>
        <dbReference type="ARBA" id="ARBA00023163"/>
    </source>
</evidence>
<dbReference type="GO" id="GO:0005634">
    <property type="term" value="C:nucleus"/>
    <property type="evidence" value="ECO:0007669"/>
    <property type="project" value="UniProtKB-SubCell"/>
</dbReference>
<dbReference type="PROSITE" id="PS50090">
    <property type="entry name" value="MYB_LIKE"/>
    <property type="match status" value="1"/>
</dbReference>
<evidence type="ECO:0000313" key="8">
    <source>
        <dbReference type="EMBL" id="KAK2991699.1"/>
    </source>
</evidence>
<dbReference type="SUPFAM" id="SSF46689">
    <property type="entry name" value="Homeodomain-like"/>
    <property type="match status" value="1"/>
</dbReference>
<reference evidence="8" key="1">
    <citation type="submission" date="2022-12" db="EMBL/GenBank/DDBJ databases">
        <title>Draft genome assemblies for two species of Escallonia (Escalloniales).</title>
        <authorList>
            <person name="Chanderbali A."/>
            <person name="Dervinis C."/>
            <person name="Anghel I."/>
            <person name="Soltis D."/>
            <person name="Soltis P."/>
            <person name="Zapata F."/>
        </authorList>
    </citation>
    <scope>NUCLEOTIDE SEQUENCE</scope>
    <source>
        <strain evidence="8">UCBG92.1500</strain>
        <tissue evidence="8">Leaf</tissue>
    </source>
</reference>
<feature type="domain" description="Myb-like" evidence="6">
    <location>
        <begin position="9"/>
        <end position="64"/>
    </location>
</feature>
<evidence type="ECO:0000256" key="4">
    <source>
        <dbReference type="ARBA" id="ARBA00023242"/>
    </source>
</evidence>
<dbReference type="PROSITE" id="PS51293">
    <property type="entry name" value="SANT"/>
    <property type="match status" value="1"/>
</dbReference>
<dbReference type="Gene3D" id="1.10.10.60">
    <property type="entry name" value="Homeodomain-like"/>
    <property type="match status" value="1"/>
</dbReference>
<dbReference type="AlphaFoldDB" id="A0AA88RKQ1"/>
<dbReference type="Proteomes" id="UP001187471">
    <property type="component" value="Unassembled WGS sequence"/>
</dbReference>
<evidence type="ECO:0000256" key="1">
    <source>
        <dbReference type="ARBA" id="ARBA00004123"/>
    </source>
</evidence>
<dbReference type="GO" id="GO:0009908">
    <property type="term" value="P:flower development"/>
    <property type="evidence" value="ECO:0007669"/>
    <property type="project" value="UniProtKB-ARBA"/>
</dbReference>
<evidence type="ECO:0000256" key="5">
    <source>
        <dbReference type="SAM" id="MobiDB-lite"/>
    </source>
</evidence>
<dbReference type="GO" id="GO:0048262">
    <property type="term" value="P:determination of dorsal/ventral asymmetry"/>
    <property type="evidence" value="ECO:0007669"/>
    <property type="project" value="UniProtKB-ARBA"/>
</dbReference>
<dbReference type="InterPro" id="IPR001005">
    <property type="entry name" value="SANT/Myb"/>
</dbReference>
<dbReference type="Pfam" id="PF23082">
    <property type="entry name" value="Myb_DNA-binding_2"/>
    <property type="match status" value="1"/>
</dbReference>
<feature type="compositionally biased region" description="Basic and acidic residues" evidence="5">
    <location>
        <begin position="21"/>
        <end position="33"/>
    </location>
</feature>
<evidence type="ECO:0000313" key="9">
    <source>
        <dbReference type="Proteomes" id="UP001187471"/>
    </source>
</evidence>
<dbReference type="PANTHER" id="PTHR43952">
    <property type="entry name" value="MYB FAMILY TRANSCRIPTION FACTOR-RELATED"/>
    <property type="match status" value="1"/>
</dbReference>
<dbReference type="FunFam" id="1.10.10.60:FF:000154">
    <property type="entry name" value="Transcription factor SRM1"/>
    <property type="match status" value="1"/>
</dbReference>
<organism evidence="8 9">
    <name type="scientific">Escallonia rubra</name>
    <dbReference type="NCBI Taxonomy" id="112253"/>
    <lineage>
        <taxon>Eukaryota</taxon>
        <taxon>Viridiplantae</taxon>
        <taxon>Streptophyta</taxon>
        <taxon>Embryophyta</taxon>
        <taxon>Tracheophyta</taxon>
        <taxon>Spermatophyta</taxon>
        <taxon>Magnoliopsida</taxon>
        <taxon>eudicotyledons</taxon>
        <taxon>Gunneridae</taxon>
        <taxon>Pentapetalae</taxon>
        <taxon>asterids</taxon>
        <taxon>campanulids</taxon>
        <taxon>Escalloniales</taxon>
        <taxon>Escalloniaceae</taxon>
        <taxon>Escallonia</taxon>
    </lineage>
</organism>
<keyword evidence="2" id="KW-0805">Transcription regulation</keyword>
<proteinExistence type="predicted"/>
<keyword evidence="3" id="KW-0804">Transcription</keyword>
<evidence type="ECO:0000259" key="6">
    <source>
        <dbReference type="PROSITE" id="PS50090"/>
    </source>
</evidence>
<dbReference type="InterPro" id="IPR044636">
    <property type="entry name" value="RADIALIS-like"/>
</dbReference>
<dbReference type="PANTHER" id="PTHR43952:SF75">
    <property type="entry name" value="PROTEIN RADIALIS-LIKE 6"/>
    <property type="match status" value="1"/>
</dbReference>
<comment type="caution">
    <text evidence="8">The sequence shown here is derived from an EMBL/GenBank/DDBJ whole genome shotgun (WGS) entry which is preliminary data.</text>
</comment>
<dbReference type="InterPro" id="IPR017884">
    <property type="entry name" value="SANT_dom"/>
</dbReference>
<dbReference type="SMART" id="SM00717">
    <property type="entry name" value="SANT"/>
    <property type="match status" value="1"/>
</dbReference>
<sequence>MASNSQRSSSRDGSSSWTPQENKRFERALAQYDKDTPDRWQNITRAVGGGKSAEEVKRHYELLLEDLRLIESGGIPIPRYLTTASTGTAGPADEEERVHPAKPTICSAAVRFLVKGPSYNESPTSIIQCSKALKLSNKIATGIPAVPFVFPSEISMTIMPSPDSILKLRFRPRRRMLWSLNSAPYVNAIAILSLRLGDSIVAKGIQIILREKRGWESCPIGADEMETTMEERPPLNFRTGRVSLGGHAWGINSYVEELDEGR</sequence>
<gene>
    <name evidence="8" type="ORF">RJ640_016405</name>
</gene>
<dbReference type="InterPro" id="IPR009057">
    <property type="entry name" value="Homeodomain-like_sf"/>
</dbReference>